<dbReference type="OrthoDB" id="5518393at2"/>
<evidence type="ECO:0000313" key="3">
    <source>
        <dbReference type="EMBL" id="TWU30078.1"/>
    </source>
</evidence>
<proteinExistence type="predicted"/>
<feature type="signal peptide" evidence="2">
    <location>
        <begin position="1"/>
        <end position="27"/>
    </location>
</feature>
<keyword evidence="2" id="KW-0732">Signal</keyword>
<feature type="compositionally biased region" description="Polar residues" evidence="1">
    <location>
        <begin position="45"/>
        <end position="58"/>
    </location>
</feature>
<dbReference type="RefSeq" id="WP_146448014.1">
    <property type="nucleotide sequence ID" value="NZ_SJPS01000001.1"/>
</dbReference>
<dbReference type="EMBL" id="SJPS01000001">
    <property type="protein sequence ID" value="TWU30078.1"/>
    <property type="molecule type" value="Genomic_DNA"/>
</dbReference>
<evidence type="ECO:0000256" key="1">
    <source>
        <dbReference type="SAM" id="MobiDB-lite"/>
    </source>
</evidence>
<accession>A0A5C6D055</accession>
<organism evidence="3 4">
    <name type="scientific">Bythopirellula polymerisocia</name>
    <dbReference type="NCBI Taxonomy" id="2528003"/>
    <lineage>
        <taxon>Bacteria</taxon>
        <taxon>Pseudomonadati</taxon>
        <taxon>Planctomycetota</taxon>
        <taxon>Planctomycetia</taxon>
        <taxon>Pirellulales</taxon>
        <taxon>Lacipirellulaceae</taxon>
        <taxon>Bythopirellula</taxon>
    </lineage>
</organism>
<name>A0A5C6D055_9BACT</name>
<reference evidence="3 4" key="1">
    <citation type="submission" date="2019-02" db="EMBL/GenBank/DDBJ databases">
        <title>Deep-cultivation of Planctomycetes and their phenomic and genomic characterization uncovers novel biology.</title>
        <authorList>
            <person name="Wiegand S."/>
            <person name="Jogler M."/>
            <person name="Boedeker C."/>
            <person name="Pinto D."/>
            <person name="Vollmers J."/>
            <person name="Rivas-Marin E."/>
            <person name="Kohn T."/>
            <person name="Peeters S.H."/>
            <person name="Heuer A."/>
            <person name="Rast P."/>
            <person name="Oberbeckmann S."/>
            <person name="Bunk B."/>
            <person name="Jeske O."/>
            <person name="Meyerdierks A."/>
            <person name="Storesund J.E."/>
            <person name="Kallscheuer N."/>
            <person name="Luecker S."/>
            <person name="Lage O.M."/>
            <person name="Pohl T."/>
            <person name="Merkel B.J."/>
            <person name="Hornburger P."/>
            <person name="Mueller R.-W."/>
            <person name="Bruemmer F."/>
            <person name="Labrenz M."/>
            <person name="Spormann A.M."/>
            <person name="Op Den Camp H."/>
            <person name="Overmann J."/>
            <person name="Amann R."/>
            <person name="Jetten M.S.M."/>
            <person name="Mascher T."/>
            <person name="Medema M.H."/>
            <person name="Devos D.P."/>
            <person name="Kaster A.-K."/>
            <person name="Ovreas L."/>
            <person name="Rohde M."/>
            <person name="Galperin M.Y."/>
            <person name="Jogler C."/>
        </authorList>
    </citation>
    <scope>NUCLEOTIDE SEQUENCE [LARGE SCALE GENOMIC DNA]</scope>
    <source>
        <strain evidence="3 4">Pla144</strain>
    </source>
</reference>
<evidence type="ECO:0000256" key="2">
    <source>
        <dbReference type="SAM" id="SignalP"/>
    </source>
</evidence>
<feature type="chain" id="PRO_5022793732" evidence="2">
    <location>
        <begin position="28"/>
        <end position="433"/>
    </location>
</feature>
<comment type="caution">
    <text evidence="3">The sequence shown here is derived from an EMBL/GenBank/DDBJ whole genome shotgun (WGS) entry which is preliminary data.</text>
</comment>
<feature type="region of interest" description="Disordered" evidence="1">
    <location>
        <begin position="39"/>
        <end position="58"/>
    </location>
</feature>
<protein>
    <submittedName>
        <fullName evidence="3">Uncharacterized protein</fullName>
    </submittedName>
</protein>
<evidence type="ECO:0000313" key="4">
    <source>
        <dbReference type="Proteomes" id="UP000318437"/>
    </source>
</evidence>
<sequence length="433" mass="49256" precursor="true">MSAKNRFLTIALASLVFGFCSTNTCRAIETNSKRLEEVREGSNIAAPNQTPTQKGLSSQQILKRVGHTYSECKEYQDSGKSITEFTREDGSRWSHNTVFRTAMRRGNDTLEYRFAYRKNYFGKNFSDETILWHDGHCTMVSDEEPANFKKEESLGRATAGLTGISSGTAHYIPVLLMPQLIRGRKLTEFSAHRPPKQEKLGKNICYRLDGLYANDKISLWIEKDTFLILKIVTGNGEPTIQTITYIPKIDEKIPDRFFGKHVKGEWEEIEPIAPKEKPVAKMRIIDTRPESILADDIREDVDYAYLCDKYVCKISAPPHKSDISRRELVISNVKSDAHNLAATYPDKRMLTILEILSEISESFAHKAEINPNKIDVNKSIELPPLKLSGIYAAEVLVTMEFVFDIELSKSEFKNHSKNATPTQLFELVEKHIQ</sequence>
<dbReference type="Proteomes" id="UP000318437">
    <property type="component" value="Unassembled WGS sequence"/>
</dbReference>
<gene>
    <name evidence="3" type="ORF">Pla144_08640</name>
</gene>
<dbReference type="AlphaFoldDB" id="A0A5C6D055"/>
<keyword evidence="4" id="KW-1185">Reference proteome</keyword>